<dbReference type="Gene3D" id="1.25.40.390">
    <property type="match status" value="1"/>
</dbReference>
<dbReference type="PROSITE" id="PS51257">
    <property type="entry name" value="PROKAR_LIPOPROTEIN"/>
    <property type="match status" value="1"/>
</dbReference>
<dbReference type="KEGG" id="peo:AS203_00525"/>
<dbReference type="Gene3D" id="1.25.40.10">
    <property type="entry name" value="Tetratricopeptide repeat domain"/>
    <property type="match status" value="1"/>
</dbReference>
<evidence type="ECO:0000313" key="9">
    <source>
        <dbReference type="Proteomes" id="UP000056252"/>
    </source>
</evidence>
<dbReference type="SUPFAM" id="SSF48452">
    <property type="entry name" value="TPR-like"/>
    <property type="match status" value="1"/>
</dbReference>
<evidence type="ECO:0000259" key="7">
    <source>
        <dbReference type="Pfam" id="PF14322"/>
    </source>
</evidence>
<comment type="subcellular location">
    <subcellularLocation>
        <location evidence="1">Cell outer membrane</location>
    </subcellularLocation>
</comment>
<feature type="domain" description="SusD-like N-terminal" evidence="7">
    <location>
        <begin position="104"/>
        <end position="231"/>
    </location>
</feature>
<keyword evidence="3" id="KW-0732">Signal</keyword>
<dbReference type="InterPro" id="IPR033985">
    <property type="entry name" value="SusD-like_N"/>
</dbReference>
<evidence type="ECO:0000256" key="2">
    <source>
        <dbReference type="ARBA" id="ARBA00006275"/>
    </source>
</evidence>
<evidence type="ECO:0000259" key="6">
    <source>
        <dbReference type="Pfam" id="PF07980"/>
    </source>
</evidence>
<dbReference type="InterPro" id="IPR011990">
    <property type="entry name" value="TPR-like_helical_dom_sf"/>
</dbReference>
<evidence type="ECO:0000256" key="5">
    <source>
        <dbReference type="ARBA" id="ARBA00023237"/>
    </source>
</evidence>
<gene>
    <name evidence="8" type="ORF">AS203_00525</name>
</gene>
<dbReference type="STRING" id="76123.AS203_00525"/>
<evidence type="ECO:0008006" key="10">
    <source>
        <dbReference type="Google" id="ProtNLM"/>
    </source>
</evidence>
<evidence type="ECO:0000256" key="3">
    <source>
        <dbReference type="ARBA" id="ARBA00022729"/>
    </source>
</evidence>
<feature type="domain" description="RagB/SusD" evidence="6">
    <location>
        <begin position="380"/>
        <end position="538"/>
    </location>
</feature>
<keyword evidence="9" id="KW-1185">Reference proteome</keyword>
<dbReference type="Gene3D" id="1.10.3780.10">
    <property type="entry name" value="SusD-like"/>
    <property type="match status" value="1"/>
</dbReference>
<accession>A0A0S2KIH0</accession>
<dbReference type="Proteomes" id="UP000056252">
    <property type="component" value="Chromosome"/>
</dbReference>
<reference evidence="9" key="1">
    <citation type="submission" date="2015-11" db="EMBL/GenBank/DDBJ databases">
        <authorList>
            <person name="Holder M.E."/>
            <person name="Ajami N.J."/>
            <person name="Petrosino J.F."/>
        </authorList>
    </citation>
    <scope>NUCLEOTIDE SEQUENCE [LARGE SCALE GENOMIC DNA]</scope>
    <source>
        <strain evidence="9">F0113</strain>
    </source>
</reference>
<dbReference type="Pfam" id="PF14322">
    <property type="entry name" value="SusD-like_3"/>
    <property type="match status" value="1"/>
</dbReference>
<dbReference type="InterPro" id="IPR012944">
    <property type="entry name" value="SusD_RagB_dom"/>
</dbReference>
<dbReference type="RefSeq" id="WP_025065519.1">
    <property type="nucleotide sequence ID" value="NZ_CP013195.1"/>
</dbReference>
<dbReference type="EMBL" id="CP013195">
    <property type="protein sequence ID" value="ALO47778.1"/>
    <property type="molecule type" value="Genomic_DNA"/>
</dbReference>
<dbReference type="OrthoDB" id="5694214at2"/>
<evidence type="ECO:0000313" key="8">
    <source>
        <dbReference type="EMBL" id="ALO47778.1"/>
    </source>
</evidence>
<evidence type="ECO:0000256" key="4">
    <source>
        <dbReference type="ARBA" id="ARBA00023136"/>
    </source>
</evidence>
<protein>
    <recommendedName>
        <fullName evidence="10">RagB/SusD family nutrient uptake outer membrane protein</fullName>
    </recommendedName>
</protein>
<dbReference type="eggNOG" id="COG3637">
    <property type="taxonomic scope" value="Bacteria"/>
</dbReference>
<organism evidence="8 9">
    <name type="scientific">Hoylesella enoeca</name>
    <dbReference type="NCBI Taxonomy" id="76123"/>
    <lineage>
        <taxon>Bacteria</taxon>
        <taxon>Pseudomonadati</taxon>
        <taxon>Bacteroidota</taxon>
        <taxon>Bacteroidia</taxon>
        <taxon>Bacteroidales</taxon>
        <taxon>Prevotellaceae</taxon>
        <taxon>Hoylesella</taxon>
    </lineage>
</organism>
<dbReference type="GO" id="GO:0009279">
    <property type="term" value="C:cell outer membrane"/>
    <property type="evidence" value="ECO:0007669"/>
    <property type="project" value="UniProtKB-SubCell"/>
</dbReference>
<keyword evidence="5" id="KW-0998">Cell outer membrane</keyword>
<name>A0A0S2KIH0_9BACT</name>
<evidence type="ECO:0000256" key="1">
    <source>
        <dbReference type="ARBA" id="ARBA00004442"/>
    </source>
</evidence>
<dbReference type="AlphaFoldDB" id="A0A0S2KIH0"/>
<keyword evidence="4" id="KW-0472">Membrane</keyword>
<proteinExistence type="inferred from homology"/>
<sequence length="539" mass="59832">MKRYFKNIIPAAVFTVAMGMISCTGDLDVKNINPNNENTLDVAALYNKCYANIAMAGNGGANGDCDIDGLDGGTTGFIRQMFNANELTTDEAICGWGDNGVAQFCYNTYDASHPMLRGYYYRLTNGIRYCNDYLANAADYDKQMTAEIRFVRAFQYFLLMDAFGNIPFTTTADNGVRPVQYTRKQAYDFIEKELLDIEGDLSAAKAKKSTDAGYGRVDKAADWLLLSRLYLNAEVYTGTAQWQKAADYAQQVMNSDYQLNTTGANGWTAYQMLFMGDNGESSAAKEAIFPILQDGLKTTSWGTSLFLIASTFANDMHANPNDGNAVNGVSSQAWGGNRARPQLIAKFFPNDDAPNVESYEMIKKANDDRAIFWGKDRSIDNTNVSTFKDGFSVAKFINFKSDGTSGHSTTYADADFFLLRAAEAYLNYAEATARLNGGTTTTAGTAAINALRSRAHAAQKAAYSLNEICDEWSREFYFEGRRRMDLIRFGKYGGNSDYIWQWKGGTYAGRNFEAYRNIFAIPTDDLAANPNLKQNPEYR</sequence>
<comment type="similarity">
    <text evidence="2">Belongs to the SusD family.</text>
</comment>
<dbReference type="Pfam" id="PF07980">
    <property type="entry name" value="SusD_RagB"/>
    <property type="match status" value="1"/>
</dbReference>